<keyword evidence="7" id="KW-1185">Reference proteome</keyword>
<dbReference type="OrthoDB" id="204958at2759"/>
<accession>A0A4P9YUU0</accession>
<reference evidence="7" key="1">
    <citation type="journal article" date="2018" name="Nat. Microbiol.">
        <title>Leveraging single-cell genomics to expand the fungal tree of life.</title>
        <authorList>
            <person name="Ahrendt S.R."/>
            <person name="Quandt C.A."/>
            <person name="Ciobanu D."/>
            <person name="Clum A."/>
            <person name="Salamov A."/>
            <person name="Andreopoulos B."/>
            <person name="Cheng J.F."/>
            <person name="Woyke T."/>
            <person name="Pelin A."/>
            <person name="Henrissat B."/>
            <person name="Reynolds N.K."/>
            <person name="Benny G.L."/>
            <person name="Smith M.E."/>
            <person name="James T.Y."/>
            <person name="Grigoriev I.V."/>
        </authorList>
    </citation>
    <scope>NUCLEOTIDE SEQUENCE [LARGE SCALE GENOMIC DNA]</scope>
    <source>
        <strain evidence="7">Benny S71-1</strain>
    </source>
</reference>
<dbReference type="GO" id="GO:0008270">
    <property type="term" value="F:zinc ion binding"/>
    <property type="evidence" value="ECO:0007669"/>
    <property type="project" value="UniProtKB-KW"/>
</dbReference>
<keyword evidence="4" id="KW-0732">Signal</keyword>
<dbReference type="Gene3D" id="6.10.250.3160">
    <property type="match status" value="1"/>
</dbReference>
<evidence type="ECO:0000313" key="7">
    <source>
        <dbReference type="Proteomes" id="UP000278143"/>
    </source>
</evidence>
<keyword evidence="1" id="KW-0479">Metal-binding</keyword>
<evidence type="ECO:0000259" key="5">
    <source>
        <dbReference type="PROSITE" id="PS50103"/>
    </source>
</evidence>
<name>A0A4P9YUU0_9FUNG</name>
<keyword evidence="3" id="KW-0812">Transmembrane</keyword>
<dbReference type="Proteomes" id="UP000278143">
    <property type="component" value="Unassembled WGS sequence"/>
</dbReference>
<evidence type="ECO:0000256" key="4">
    <source>
        <dbReference type="SAM" id="SignalP"/>
    </source>
</evidence>
<keyword evidence="3" id="KW-1133">Transmembrane helix</keyword>
<dbReference type="AlphaFoldDB" id="A0A4P9YUU0"/>
<dbReference type="EMBL" id="KZ990673">
    <property type="protein sequence ID" value="RKP23803.1"/>
    <property type="molecule type" value="Genomic_DNA"/>
</dbReference>
<organism evidence="6 7">
    <name type="scientific">Syncephalis pseudoplumigaleata</name>
    <dbReference type="NCBI Taxonomy" id="1712513"/>
    <lineage>
        <taxon>Eukaryota</taxon>
        <taxon>Fungi</taxon>
        <taxon>Fungi incertae sedis</taxon>
        <taxon>Zoopagomycota</taxon>
        <taxon>Zoopagomycotina</taxon>
        <taxon>Zoopagomycetes</taxon>
        <taxon>Zoopagales</taxon>
        <taxon>Piptocephalidaceae</taxon>
        <taxon>Syncephalis</taxon>
    </lineage>
</organism>
<dbReference type="InterPro" id="IPR000571">
    <property type="entry name" value="Znf_CCCH"/>
</dbReference>
<feature type="domain" description="C3H1-type" evidence="5">
    <location>
        <begin position="142"/>
        <end position="171"/>
    </location>
</feature>
<keyword evidence="1" id="KW-0862">Zinc</keyword>
<feature type="zinc finger region" description="C3H1-type" evidence="1">
    <location>
        <begin position="142"/>
        <end position="171"/>
    </location>
</feature>
<evidence type="ECO:0000313" key="6">
    <source>
        <dbReference type="EMBL" id="RKP23803.1"/>
    </source>
</evidence>
<sequence length="248" mass="25812">MLTFLPLLLLIPVAQPFWTIAIADLLLLMGTWSAIIVGGAGVVPVAIAAASIRAQKHRSNCDIYTPTFLLSTGAIMLSPNAKEWTVAAPASTDTAMDEVNEAAAAADAEHEAPKTPPLTATSAATAAATAATAATGSSTSTPKSTRICKNVIIYGYCKFEGKGCQFNHNTNPAKPTELEKVESVPSRLNATSPVFTPQNRAASPTQGKQTAPAEMMSSLDLGNAALNNAGYAAYEAPNAQPHQVYGQR</sequence>
<evidence type="ECO:0000256" key="1">
    <source>
        <dbReference type="PROSITE-ProRule" id="PRU00723"/>
    </source>
</evidence>
<protein>
    <recommendedName>
        <fullName evidence="5">C3H1-type domain-containing protein</fullName>
    </recommendedName>
</protein>
<feature type="region of interest" description="Disordered" evidence="2">
    <location>
        <begin position="103"/>
        <end position="123"/>
    </location>
</feature>
<feature type="signal peptide" evidence="4">
    <location>
        <begin position="1"/>
        <end position="16"/>
    </location>
</feature>
<keyword evidence="1" id="KW-0863">Zinc-finger</keyword>
<evidence type="ECO:0000256" key="2">
    <source>
        <dbReference type="SAM" id="MobiDB-lite"/>
    </source>
</evidence>
<feature type="transmembrane region" description="Helical" evidence="3">
    <location>
        <begin position="26"/>
        <end position="50"/>
    </location>
</feature>
<evidence type="ECO:0000256" key="3">
    <source>
        <dbReference type="SAM" id="Phobius"/>
    </source>
</evidence>
<feature type="chain" id="PRO_5020852904" description="C3H1-type domain-containing protein" evidence="4">
    <location>
        <begin position="17"/>
        <end position="248"/>
    </location>
</feature>
<gene>
    <name evidence="6" type="ORF">SYNPS1DRAFT_30441</name>
</gene>
<dbReference type="PROSITE" id="PS50103">
    <property type="entry name" value="ZF_C3H1"/>
    <property type="match status" value="1"/>
</dbReference>
<dbReference type="Pfam" id="PF25586">
    <property type="entry name" value="zf-CCCH_PAN3"/>
    <property type="match status" value="1"/>
</dbReference>
<keyword evidence="3" id="KW-0472">Membrane</keyword>
<feature type="region of interest" description="Disordered" evidence="2">
    <location>
        <begin position="190"/>
        <end position="212"/>
    </location>
</feature>
<feature type="compositionally biased region" description="Polar residues" evidence="2">
    <location>
        <begin position="190"/>
        <end position="209"/>
    </location>
</feature>
<proteinExistence type="predicted"/>